<sequence>MKHFEKNEYPGSETRKLGQSMQMNVGKASG</sequence>
<evidence type="ECO:0000313" key="2">
    <source>
        <dbReference type="EMBL" id="JAE16544.1"/>
    </source>
</evidence>
<reference evidence="2" key="1">
    <citation type="submission" date="2014-09" db="EMBL/GenBank/DDBJ databases">
        <authorList>
            <person name="Magalhaes I.L.F."/>
            <person name="Oliveira U."/>
            <person name="Santos F.R."/>
            <person name="Vidigal T.H.D.A."/>
            <person name="Brescovit A.D."/>
            <person name="Santos A.J."/>
        </authorList>
    </citation>
    <scope>NUCLEOTIDE SEQUENCE</scope>
    <source>
        <tissue evidence="2">Shoot tissue taken approximately 20 cm above the soil surface</tissue>
    </source>
</reference>
<evidence type="ECO:0000256" key="1">
    <source>
        <dbReference type="SAM" id="MobiDB-lite"/>
    </source>
</evidence>
<organism evidence="2">
    <name type="scientific">Arundo donax</name>
    <name type="common">Giant reed</name>
    <name type="synonym">Donax arundinaceus</name>
    <dbReference type="NCBI Taxonomy" id="35708"/>
    <lineage>
        <taxon>Eukaryota</taxon>
        <taxon>Viridiplantae</taxon>
        <taxon>Streptophyta</taxon>
        <taxon>Embryophyta</taxon>
        <taxon>Tracheophyta</taxon>
        <taxon>Spermatophyta</taxon>
        <taxon>Magnoliopsida</taxon>
        <taxon>Liliopsida</taxon>
        <taxon>Poales</taxon>
        <taxon>Poaceae</taxon>
        <taxon>PACMAD clade</taxon>
        <taxon>Arundinoideae</taxon>
        <taxon>Arundineae</taxon>
        <taxon>Arundo</taxon>
    </lineage>
</organism>
<name>A0A0A9FZ88_ARUDO</name>
<feature type="compositionally biased region" description="Basic and acidic residues" evidence="1">
    <location>
        <begin position="1"/>
        <end position="16"/>
    </location>
</feature>
<feature type="region of interest" description="Disordered" evidence="1">
    <location>
        <begin position="1"/>
        <end position="30"/>
    </location>
</feature>
<accession>A0A0A9FZ88</accession>
<reference evidence="2" key="2">
    <citation type="journal article" date="2015" name="Data Brief">
        <title>Shoot transcriptome of the giant reed, Arundo donax.</title>
        <authorList>
            <person name="Barrero R.A."/>
            <person name="Guerrero F.D."/>
            <person name="Moolhuijzen P."/>
            <person name="Goolsby J.A."/>
            <person name="Tidwell J."/>
            <person name="Bellgard S.E."/>
            <person name="Bellgard M.I."/>
        </authorList>
    </citation>
    <scope>NUCLEOTIDE SEQUENCE</scope>
    <source>
        <tissue evidence="2">Shoot tissue taken approximately 20 cm above the soil surface</tissue>
    </source>
</reference>
<proteinExistence type="predicted"/>
<dbReference type="EMBL" id="GBRH01181352">
    <property type="protein sequence ID" value="JAE16544.1"/>
    <property type="molecule type" value="Transcribed_RNA"/>
</dbReference>
<dbReference type="AlphaFoldDB" id="A0A0A9FZ88"/>
<protein>
    <submittedName>
        <fullName evidence="2">Uncharacterized protein</fullName>
    </submittedName>
</protein>